<gene>
    <name evidence="2" type="ORF">A4W93_22975</name>
</gene>
<protein>
    <submittedName>
        <fullName evidence="2">Uncharacterized protein</fullName>
    </submittedName>
</protein>
<keyword evidence="3" id="KW-1185">Reference proteome</keyword>
<keyword evidence="1" id="KW-0472">Membrane</keyword>
<name>A0A1W6LE57_9BURK</name>
<evidence type="ECO:0000313" key="2">
    <source>
        <dbReference type="EMBL" id="ARN22541.1"/>
    </source>
</evidence>
<dbReference type="Proteomes" id="UP000193427">
    <property type="component" value="Chromosome"/>
</dbReference>
<dbReference type="EMBL" id="CP015118">
    <property type="protein sequence ID" value="ARN22541.1"/>
    <property type="molecule type" value="Genomic_DNA"/>
</dbReference>
<keyword evidence="1" id="KW-1133">Transmembrane helix</keyword>
<dbReference type="RefSeq" id="WP_085752845.1">
    <property type="nucleotide sequence ID" value="NZ_BSPR01000020.1"/>
</dbReference>
<organism evidence="2 3">
    <name type="scientific">Piscinibacter gummiphilus</name>
    <dbReference type="NCBI Taxonomy" id="946333"/>
    <lineage>
        <taxon>Bacteria</taxon>
        <taxon>Pseudomonadati</taxon>
        <taxon>Pseudomonadota</taxon>
        <taxon>Betaproteobacteria</taxon>
        <taxon>Burkholderiales</taxon>
        <taxon>Sphaerotilaceae</taxon>
        <taxon>Piscinibacter</taxon>
    </lineage>
</organism>
<feature type="transmembrane region" description="Helical" evidence="1">
    <location>
        <begin position="60"/>
        <end position="80"/>
    </location>
</feature>
<reference evidence="2 3" key="1">
    <citation type="submission" date="2016-04" db="EMBL/GenBank/DDBJ databases">
        <title>Complete genome sequence of natural rubber-degrading, novel Gram-negative bacterium, Rhizobacter gummiphilus strain NS21.</title>
        <authorList>
            <person name="Tabata M."/>
            <person name="Kasai D."/>
            <person name="Fukuda M."/>
        </authorList>
    </citation>
    <scope>NUCLEOTIDE SEQUENCE [LARGE SCALE GENOMIC DNA]</scope>
    <source>
        <strain evidence="2 3">NS21</strain>
    </source>
</reference>
<feature type="transmembrane region" description="Helical" evidence="1">
    <location>
        <begin position="35"/>
        <end position="54"/>
    </location>
</feature>
<evidence type="ECO:0000256" key="1">
    <source>
        <dbReference type="SAM" id="Phobius"/>
    </source>
</evidence>
<proteinExistence type="predicted"/>
<sequence length="90" mass="9729">MKTPGIFALVFLSGLGLAAWLALRWWNEKGLYRYLPIAYGFAFGFSFGVVVLRATIGAAVLHGLLFSVVGFIVVLCLRLGRSRSRGPGPA</sequence>
<keyword evidence="1" id="KW-0812">Transmembrane</keyword>
<dbReference type="AlphaFoldDB" id="A0A1W6LE57"/>
<dbReference type="KEGG" id="rgu:A4W93_22975"/>
<evidence type="ECO:0000313" key="3">
    <source>
        <dbReference type="Proteomes" id="UP000193427"/>
    </source>
</evidence>
<feature type="transmembrane region" description="Helical" evidence="1">
    <location>
        <begin position="6"/>
        <end position="23"/>
    </location>
</feature>
<accession>A0A1W6LE57</accession>